<reference evidence="2 3" key="1">
    <citation type="journal article" date="2023" name="Hortic Res">
        <title>The complete reference genome for grapevine (Vitis vinifera L.) genetics and breeding.</title>
        <authorList>
            <person name="Shi X."/>
            <person name="Cao S."/>
            <person name="Wang X."/>
            <person name="Huang S."/>
            <person name="Wang Y."/>
            <person name="Liu Z."/>
            <person name="Liu W."/>
            <person name="Leng X."/>
            <person name="Peng Y."/>
            <person name="Wang N."/>
            <person name="Wang Y."/>
            <person name="Ma Z."/>
            <person name="Xu X."/>
            <person name="Zhang F."/>
            <person name="Xue H."/>
            <person name="Zhong H."/>
            <person name="Wang Y."/>
            <person name="Zhang K."/>
            <person name="Velt A."/>
            <person name="Avia K."/>
            <person name="Holtgrawe D."/>
            <person name="Grimplet J."/>
            <person name="Matus J.T."/>
            <person name="Ware D."/>
            <person name="Wu X."/>
            <person name="Wang H."/>
            <person name="Liu C."/>
            <person name="Fang Y."/>
            <person name="Rustenholz C."/>
            <person name="Cheng Z."/>
            <person name="Xiao H."/>
            <person name="Zhou Y."/>
        </authorList>
    </citation>
    <scope>NUCLEOTIDE SEQUENCE [LARGE SCALE GENOMIC DNA]</scope>
    <source>
        <strain evidence="3">cv. Pinot noir / PN40024</strain>
        <tissue evidence="2">Leaf</tissue>
    </source>
</reference>
<evidence type="ECO:0000259" key="1">
    <source>
        <dbReference type="Pfam" id="PF05686"/>
    </source>
</evidence>
<keyword evidence="3" id="KW-1185">Reference proteome</keyword>
<name>A0ABY9DUL6_VITVI</name>
<dbReference type="EMBL" id="CP126665">
    <property type="protein sequence ID" value="WKA10772.1"/>
    <property type="molecule type" value="Genomic_DNA"/>
</dbReference>
<dbReference type="InterPro" id="IPR006598">
    <property type="entry name" value="CAP10"/>
</dbReference>
<dbReference type="InterPro" id="IPR051091">
    <property type="entry name" value="O-Glucosyltr/Glycosyltrsf_90"/>
</dbReference>
<dbReference type="PANTHER" id="PTHR12203">
    <property type="entry name" value="KDEL LYS-ASP-GLU-LEU CONTAINING - RELATED"/>
    <property type="match status" value="1"/>
</dbReference>
<protein>
    <recommendedName>
        <fullName evidence="1">Glycosyl transferase CAP10 domain-containing protein</fullName>
    </recommendedName>
</protein>
<proteinExistence type="predicted"/>
<evidence type="ECO:0000313" key="3">
    <source>
        <dbReference type="Proteomes" id="UP001227230"/>
    </source>
</evidence>
<dbReference type="Proteomes" id="UP001227230">
    <property type="component" value="Chromosome 18"/>
</dbReference>
<accession>A0ABY9DUL6</accession>
<dbReference type="Pfam" id="PF05686">
    <property type="entry name" value="Glyco_transf_90"/>
    <property type="match status" value="1"/>
</dbReference>
<organism evidence="2 3">
    <name type="scientific">Vitis vinifera</name>
    <name type="common">Grape</name>
    <dbReference type="NCBI Taxonomy" id="29760"/>
    <lineage>
        <taxon>Eukaryota</taxon>
        <taxon>Viridiplantae</taxon>
        <taxon>Streptophyta</taxon>
        <taxon>Embryophyta</taxon>
        <taxon>Tracheophyta</taxon>
        <taxon>Spermatophyta</taxon>
        <taxon>Magnoliopsida</taxon>
        <taxon>eudicotyledons</taxon>
        <taxon>Gunneridae</taxon>
        <taxon>Pentapetalae</taxon>
        <taxon>rosids</taxon>
        <taxon>Vitales</taxon>
        <taxon>Vitaceae</taxon>
        <taxon>Viteae</taxon>
        <taxon>Vitis</taxon>
    </lineage>
</organism>
<dbReference type="PANTHER" id="PTHR12203:SF99">
    <property type="entry name" value="OS04G0534100 PROTEIN"/>
    <property type="match status" value="1"/>
</dbReference>
<feature type="domain" description="Glycosyl transferase CAP10" evidence="1">
    <location>
        <begin position="1"/>
        <end position="101"/>
    </location>
</feature>
<evidence type="ECO:0000313" key="2">
    <source>
        <dbReference type="EMBL" id="WKA10772.1"/>
    </source>
</evidence>
<gene>
    <name evidence="2" type="ORF">VitviT2T_028327</name>
</gene>
<sequence length="101" mass="11999">MMEVAKDLTFFRLVILDEKVYMEKYNGAFQKRGVFIIWGILQLLKVYLRKVLDLELMLKCGDWRIKASEYGKRKGKKKVSSLFHYCTSDDTLDIVFSDWSF</sequence>